<keyword evidence="3" id="KW-1185">Reference proteome</keyword>
<proteinExistence type="predicted"/>
<name>A0A7R9FR24_9CRUS</name>
<sequence>MGQLSPSRERGTSGEAPAPPSEDTQLAPDVVFPHRVNLTFLESPWRSARGYQPLLRKMEMDIVDYHFPGGFHDDPADWLREQLKWAFLLIRDHLEAFLSRILKG</sequence>
<gene>
    <name evidence="2" type="ORF">DSTB1V02_LOCUS11479</name>
</gene>
<dbReference type="Proteomes" id="UP000677054">
    <property type="component" value="Unassembled WGS sequence"/>
</dbReference>
<accession>A0A7R9FR24</accession>
<dbReference type="EMBL" id="LR903277">
    <property type="protein sequence ID" value="CAD7251717.1"/>
    <property type="molecule type" value="Genomic_DNA"/>
</dbReference>
<protein>
    <submittedName>
        <fullName evidence="2">Uncharacterized protein</fullName>
    </submittedName>
</protein>
<evidence type="ECO:0000313" key="3">
    <source>
        <dbReference type="Proteomes" id="UP000677054"/>
    </source>
</evidence>
<feature type="region of interest" description="Disordered" evidence="1">
    <location>
        <begin position="1"/>
        <end position="27"/>
    </location>
</feature>
<organism evidence="2">
    <name type="scientific">Darwinula stevensoni</name>
    <dbReference type="NCBI Taxonomy" id="69355"/>
    <lineage>
        <taxon>Eukaryota</taxon>
        <taxon>Metazoa</taxon>
        <taxon>Ecdysozoa</taxon>
        <taxon>Arthropoda</taxon>
        <taxon>Crustacea</taxon>
        <taxon>Oligostraca</taxon>
        <taxon>Ostracoda</taxon>
        <taxon>Podocopa</taxon>
        <taxon>Podocopida</taxon>
        <taxon>Darwinulocopina</taxon>
        <taxon>Darwinuloidea</taxon>
        <taxon>Darwinulidae</taxon>
        <taxon>Darwinula</taxon>
    </lineage>
</organism>
<reference evidence="2" key="1">
    <citation type="submission" date="2020-11" db="EMBL/GenBank/DDBJ databases">
        <authorList>
            <person name="Tran Van P."/>
        </authorList>
    </citation>
    <scope>NUCLEOTIDE SEQUENCE</scope>
</reference>
<dbReference type="EMBL" id="CAJPEV010003760">
    <property type="protein sequence ID" value="CAG0900486.1"/>
    <property type="molecule type" value="Genomic_DNA"/>
</dbReference>
<evidence type="ECO:0000313" key="2">
    <source>
        <dbReference type="EMBL" id="CAD7251717.1"/>
    </source>
</evidence>
<evidence type="ECO:0000256" key="1">
    <source>
        <dbReference type="SAM" id="MobiDB-lite"/>
    </source>
</evidence>
<dbReference type="AlphaFoldDB" id="A0A7R9FR24"/>